<evidence type="ECO:0000256" key="3">
    <source>
        <dbReference type="ARBA" id="ARBA00022448"/>
    </source>
</evidence>
<keyword evidence="4" id="KW-1003">Cell membrane</keyword>
<evidence type="ECO:0000256" key="1">
    <source>
        <dbReference type="ARBA" id="ARBA00004651"/>
    </source>
</evidence>
<evidence type="ECO:0000256" key="2">
    <source>
        <dbReference type="ARBA" id="ARBA00008240"/>
    </source>
</evidence>
<feature type="transmembrane region" description="Helical" evidence="9">
    <location>
        <begin position="62"/>
        <end position="82"/>
    </location>
</feature>
<feature type="transmembrane region" description="Helical" evidence="9">
    <location>
        <begin position="253"/>
        <end position="273"/>
    </location>
</feature>
<evidence type="ECO:0000256" key="9">
    <source>
        <dbReference type="SAM" id="Phobius"/>
    </source>
</evidence>
<evidence type="ECO:0000256" key="8">
    <source>
        <dbReference type="ARBA" id="ARBA00023136"/>
    </source>
</evidence>
<feature type="transmembrane region" description="Helical" evidence="9">
    <location>
        <begin position="318"/>
        <end position="340"/>
    </location>
</feature>
<keyword evidence="3" id="KW-0813">Transport</keyword>
<proteinExistence type="inferred from homology"/>
<sequence length="345" mass="38738">MPFFSNINEELRVLHARERQIIALVAWAGFFTCFNFIVYFFFYDAIVHAFFPKDLDNDLKSFGFLALVIVGYTSRPLGGLILADIADRLGRKKVMLYSLFSMTFSTLVIGLMPTYDVIGVWAIGLFVLMRLLQGVGIGSELPISWVYMLEQVPRWQTGLASGLMIAVLVVSALVASISATSLSAVLTFEQMYRFGWRIPFIVGALGSLITVFLRYRLTETPLWLNAKQKGELLPKLPVLSVLKKYRYGLTMTFVLSWFSSSVYLIGFLLLPNLAINYFDVSNSEIMIANGLAILFASLGAVMFGYLSDRLNAGKVFGVGCLLLAITSVLFFIIWHIWVIFCCFIM</sequence>
<dbReference type="Pfam" id="PF07690">
    <property type="entry name" value="MFS_1"/>
    <property type="match status" value="1"/>
</dbReference>
<dbReference type="PROSITE" id="PS50850">
    <property type="entry name" value="MFS"/>
    <property type="match status" value="1"/>
</dbReference>
<dbReference type="AlphaFoldDB" id="L2F4Z1"/>
<evidence type="ECO:0000313" key="12">
    <source>
        <dbReference type="Proteomes" id="UP000023795"/>
    </source>
</evidence>
<dbReference type="EMBL" id="ANIN01000002">
    <property type="protein sequence ID" value="ELA08067.1"/>
    <property type="molecule type" value="Genomic_DNA"/>
</dbReference>
<feature type="transmembrane region" description="Helical" evidence="9">
    <location>
        <begin position="21"/>
        <end position="42"/>
    </location>
</feature>
<keyword evidence="6" id="KW-0769">Symport</keyword>
<feature type="transmembrane region" description="Helical" evidence="9">
    <location>
        <begin position="94"/>
        <end position="112"/>
    </location>
</feature>
<evidence type="ECO:0000256" key="7">
    <source>
        <dbReference type="ARBA" id="ARBA00022989"/>
    </source>
</evidence>
<comment type="subcellular location">
    <subcellularLocation>
        <location evidence="1">Cell membrane</location>
        <topology evidence="1">Multi-pass membrane protein</topology>
    </subcellularLocation>
</comment>
<reference evidence="11 12" key="1">
    <citation type="journal article" date="2013" name="Genome Announc.">
        <title>Genome Sequence of Moraxella macacae 0408225, a Novel Bacterial Species Isolated from a Cynomolgus Macaque with Epistaxis.</title>
        <authorList>
            <person name="Ladner J.T."/>
            <person name="Whitehouse C.A."/>
            <person name="Koroleva G.I."/>
            <person name="Palacios G.F."/>
        </authorList>
    </citation>
    <scope>NUCLEOTIDE SEQUENCE [LARGE SCALE GENOMIC DNA]</scope>
    <source>
        <strain evidence="11 12">0408225</strain>
    </source>
</reference>
<dbReference type="InterPro" id="IPR036259">
    <property type="entry name" value="MFS_trans_sf"/>
</dbReference>
<dbReference type="InterPro" id="IPR005829">
    <property type="entry name" value="Sugar_transporter_CS"/>
</dbReference>
<dbReference type="Gene3D" id="1.20.1250.20">
    <property type="entry name" value="MFS general substrate transporter like domains"/>
    <property type="match status" value="2"/>
</dbReference>
<evidence type="ECO:0000256" key="5">
    <source>
        <dbReference type="ARBA" id="ARBA00022692"/>
    </source>
</evidence>
<accession>L2F4Z1</accession>
<organism evidence="11 12">
    <name type="scientific">Moraxella macacae 0408225</name>
    <dbReference type="NCBI Taxonomy" id="1230338"/>
    <lineage>
        <taxon>Bacteria</taxon>
        <taxon>Pseudomonadati</taxon>
        <taxon>Pseudomonadota</taxon>
        <taxon>Gammaproteobacteria</taxon>
        <taxon>Moraxellales</taxon>
        <taxon>Moraxellaceae</taxon>
        <taxon>Moraxella</taxon>
    </lineage>
</organism>
<gene>
    <name evidence="11" type="ORF">MOMA_05886</name>
</gene>
<feature type="domain" description="Major facilitator superfamily (MFS) profile" evidence="10">
    <location>
        <begin position="21"/>
        <end position="345"/>
    </location>
</feature>
<feature type="transmembrane region" description="Helical" evidence="9">
    <location>
        <begin position="194"/>
        <end position="213"/>
    </location>
</feature>
<protein>
    <submittedName>
        <fullName evidence="11">Major facilitator transporter</fullName>
    </submittedName>
</protein>
<dbReference type="RefSeq" id="WP_009501579.1">
    <property type="nucleotide sequence ID" value="NZ_ANIN01000002.1"/>
</dbReference>
<dbReference type="InterPro" id="IPR020846">
    <property type="entry name" value="MFS_dom"/>
</dbReference>
<dbReference type="eggNOG" id="COG0477">
    <property type="taxonomic scope" value="Bacteria"/>
</dbReference>
<keyword evidence="12" id="KW-1185">Reference proteome</keyword>
<feature type="transmembrane region" description="Helical" evidence="9">
    <location>
        <begin position="118"/>
        <end position="138"/>
    </location>
</feature>
<dbReference type="PANTHER" id="PTHR43528:SF7">
    <property type="entry name" value="MFS TRANSPORTER"/>
    <property type="match status" value="1"/>
</dbReference>
<dbReference type="PANTHER" id="PTHR43528">
    <property type="entry name" value="ALPHA-KETOGLUTARATE PERMEASE"/>
    <property type="match status" value="1"/>
</dbReference>
<dbReference type="InterPro" id="IPR011701">
    <property type="entry name" value="MFS"/>
</dbReference>
<keyword evidence="8 9" id="KW-0472">Membrane</keyword>
<evidence type="ECO:0000313" key="11">
    <source>
        <dbReference type="EMBL" id="ELA08067.1"/>
    </source>
</evidence>
<dbReference type="InterPro" id="IPR051084">
    <property type="entry name" value="H+-coupled_symporters"/>
</dbReference>
<evidence type="ECO:0000256" key="4">
    <source>
        <dbReference type="ARBA" id="ARBA00022475"/>
    </source>
</evidence>
<dbReference type="STRING" id="1230338.MOMA_05886"/>
<comment type="similarity">
    <text evidence="2">Belongs to the major facilitator superfamily. Metabolite:H+ Symporter (MHS) family (TC 2.A.1.6) family.</text>
</comment>
<dbReference type="Proteomes" id="UP000023795">
    <property type="component" value="Unassembled WGS sequence"/>
</dbReference>
<keyword evidence="7 9" id="KW-1133">Transmembrane helix</keyword>
<evidence type="ECO:0000256" key="6">
    <source>
        <dbReference type="ARBA" id="ARBA00022847"/>
    </source>
</evidence>
<dbReference type="PATRIC" id="fig|1230338.3.peg.1253"/>
<dbReference type="SUPFAM" id="SSF103473">
    <property type="entry name" value="MFS general substrate transporter"/>
    <property type="match status" value="1"/>
</dbReference>
<comment type="caution">
    <text evidence="11">The sequence shown here is derived from an EMBL/GenBank/DDBJ whole genome shotgun (WGS) entry which is preliminary data.</text>
</comment>
<evidence type="ECO:0000259" key="10">
    <source>
        <dbReference type="PROSITE" id="PS50850"/>
    </source>
</evidence>
<dbReference type="PROSITE" id="PS00216">
    <property type="entry name" value="SUGAR_TRANSPORT_1"/>
    <property type="match status" value="1"/>
</dbReference>
<dbReference type="GO" id="GO:0015293">
    <property type="term" value="F:symporter activity"/>
    <property type="evidence" value="ECO:0007669"/>
    <property type="project" value="UniProtKB-KW"/>
</dbReference>
<name>L2F4Z1_9GAMM</name>
<feature type="transmembrane region" description="Helical" evidence="9">
    <location>
        <begin position="159"/>
        <end position="188"/>
    </location>
</feature>
<dbReference type="GO" id="GO:0005886">
    <property type="term" value="C:plasma membrane"/>
    <property type="evidence" value="ECO:0007669"/>
    <property type="project" value="UniProtKB-SubCell"/>
</dbReference>
<feature type="transmembrane region" description="Helical" evidence="9">
    <location>
        <begin position="285"/>
        <end position="306"/>
    </location>
</feature>
<keyword evidence="5 9" id="KW-0812">Transmembrane</keyword>